<evidence type="ECO:0008006" key="3">
    <source>
        <dbReference type="Google" id="ProtNLM"/>
    </source>
</evidence>
<dbReference type="InterPro" id="IPR002105">
    <property type="entry name" value="Dockerin_1_rpt"/>
</dbReference>
<dbReference type="Gene3D" id="1.10.1330.10">
    <property type="entry name" value="Dockerin domain"/>
    <property type="match status" value="1"/>
</dbReference>
<evidence type="ECO:0000313" key="1">
    <source>
        <dbReference type="EMBL" id="PJA45312.1"/>
    </source>
</evidence>
<evidence type="ECO:0000313" key="2">
    <source>
        <dbReference type="Proteomes" id="UP000229385"/>
    </source>
</evidence>
<dbReference type="Pfam" id="PF00404">
    <property type="entry name" value="Dockerin_1"/>
    <property type="match status" value="1"/>
</dbReference>
<reference evidence="2" key="1">
    <citation type="submission" date="2017-09" db="EMBL/GenBank/DDBJ databases">
        <title>Depth-based differentiation of microbial function through sediment-hosted aquifers and enrichment of novel symbionts in the deep terrestrial subsurface.</title>
        <authorList>
            <person name="Probst A.J."/>
            <person name="Ladd B."/>
            <person name="Jarett J.K."/>
            <person name="Geller-Mcgrath D.E."/>
            <person name="Sieber C.M.K."/>
            <person name="Emerson J.B."/>
            <person name="Anantharaman K."/>
            <person name="Thomas B.C."/>
            <person name="Malmstrom R."/>
            <person name="Stieglmeier M."/>
            <person name="Klingl A."/>
            <person name="Woyke T."/>
            <person name="Ryan C.M."/>
            <person name="Banfield J.F."/>
        </authorList>
    </citation>
    <scope>NUCLEOTIDE SEQUENCE [LARGE SCALE GENOMIC DNA]</scope>
</reference>
<protein>
    <recommendedName>
        <fullName evidence="3">Dockerin domain-containing protein</fullName>
    </recommendedName>
</protein>
<dbReference type="InterPro" id="IPR018247">
    <property type="entry name" value="EF_Hand_1_Ca_BS"/>
</dbReference>
<dbReference type="AlphaFoldDB" id="A0A2M7XBU9"/>
<dbReference type="Proteomes" id="UP000229385">
    <property type="component" value="Unassembled WGS sequence"/>
</dbReference>
<dbReference type="GO" id="GO:0000272">
    <property type="term" value="P:polysaccharide catabolic process"/>
    <property type="evidence" value="ECO:0007669"/>
    <property type="project" value="InterPro"/>
</dbReference>
<organism evidence="1 2">
    <name type="scientific">Candidatus Uhrbacteria bacterium CG_4_9_14_3_um_filter_50_9</name>
    <dbReference type="NCBI Taxonomy" id="1975035"/>
    <lineage>
        <taxon>Bacteria</taxon>
        <taxon>Candidatus Uhriibacteriota</taxon>
    </lineage>
</organism>
<dbReference type="SUPFAM" id="SSF63446">
    <property type="entry name" value="Type I dockerin domain"/>
    <property type="match status" value="1"/>
</dbReference>
<dbReference type="EMBL" id="PFWU01000044">
    <property type="protein sequence ID" value="PJA45312.1"/>
    <property type="molecule type" value="Genomic_DNA"/>
</dbReference>
<accession>A0A2M7XBU9</accession>
<dbReference type="PROSITE" id="PS00018">
    <property type="entry name" value="EF_HAND_1"/>
    <property type="match status" value="1"/>
</dbReference>
<comment type="caution">
    <text evidence="1">The sequence shown here is derived from an EMBL/GenBank/DDBJ whole genome shotgun (WGS) entry which is preliminary data.</text>
</comment>
<gene>
    <name evidence="1" type="ORF">CO174_03970</name>
</gene>
<dbReference type="InterPro" id="IPR036439">
    <property type="entry name" value="Dockerin_dom_sf"/>
</dbReference>
<proteinExistence type="predicted"/>
<name>A0A2M7XBU9_9BACT</name>
<dbReference type="GO" id="GO:0004553">
    <property type="term" value="F:hydrolase activity, hydrolyzing O-glycosyl compounds"/>
    <property type="evidence" value="ECO:0007669"/>
    <property type="project" value="InterPro"/>
</dbReference>
<sequence length="113" mass="12985">METRIDRIEVNNDDSEVEYPSETSWQIDVSLSYGENTYVIEGFDASVDTNDATFNIYRRLIGDVNQDDTVDDYDLSLLISMWGDNDPEGDFNEDGEVDDYDFSMLVARWLTSV</sequence>